<dbReference type="EMBL" id="BRXZ01004797">
    <property type="protein sequence ID" value="GMH55356.1"/>
    <property type="molecule type" value="Genomic_DNA"/>
</dbReference>
<evidence type="ECO:0000313" key="2">
    <source>
        <dbReference type="Proteomes" id="UP001165082"/>
    </source>
</evidence>
<feature type="non-terminal residue" evidence="1">
    <location>
        <position position="232"/>
    </location>
</feature>
<keyword evidence="2" id="KW-1185">Reference proteome</keyword>
<gene>
    <name evidence="1" type="ORF">TrRE_jg2392</name>
</gene>
<evidence type="ECO:0000313" key="1">
    <source>
        <dbReference type="EMBL" id="GMH55356.1"/>
    </source>
</evidence>
<comment type="caution">
    <text evidence="1">The sequence shown here is derived from an EMBL/GenBank/DDBJ whole genome shotgun (WGS) entry which is preliminary data.</text>
</comment>
<name>A0A9W6ZLZ2_9STRA</name>
<protein>
    <submittedName>
        <fullName evidence="1">Uncharacterized protein</fullName>
    </submittedName>
</protein>
<accession>A0A9W6ZLZ2</accession>
<organism evidence="1 2">
    <name type="scientific">Triparma retinervis</name>
    <dbReference type="NCBI Taxonomy" id="2557542"/>
    <lineage>
        <taxon>Eukaryota</taxon>
        <taxon>Sar</taxon>
        <taxon>Stramenopiles</taxon>
        <taxon>Ochrophyta</taxon>
        <taxon>Bolidophyceae</taxon>
        <taxon>Parmales</taxon>
        <taxon>Triparmaceae</taxon>
        <taxon>Triparma</taxon>
    </lineage>
</organism>
<dbReference type="Proteomes" id="UP001165082">
    <property type="component" value="Unassembled WGS sequence"/>
</dbReference>
<sequence>WLWNLKWYEKKAVQNAYKAGLPDEYLVDEGGEQSDYSLNMKRTYHFPKLLKDDRDLATSVGWCKAVTIAQEMLKGGDMVLGKPCLVLSARGDEVLDAGDIDKMSDYLLEERRDGKGNEVGGDELLVERVIESTVTELSGHDVLAADSAIKGAFLGYLSLPPPPSSERPVNYVLNSDTGTGKTLSMVISWLHESDPELWRRWNYRRDKMLSEDDVNRVMELSSTTKDQRYGLD</sequence>
<reference evidence="1" key="1">
    <citation type="submission" date="2022-07" db="EMBL/GenBank/DDBJ databases">
        <title>Genome analysis of Parmales, a sister group of diatoms, reveals the evolutionary specialization of diatoms from phago-mixotrophs to photoautotrophs.</title>
        <authorList>
            <person name="Ban H."/>
            <person name="Sato S."/>
            <person name="Yoshikawa S."/>
            <person name="Kazumasa Y."/>
            <person name="Nakamura Y."/>
            <person name="Ichinomiya M."/>
            <person name="Saitoh K."/>
            <person name="Sato N."/>
            <person name="Blanc-Mathieu R."/>
            <person name="Endo H."/>
            <person name="Kuwata A."/>
            <person name="Ogata H."/>
        </authorList>
    </citation>
    <scope>NUCLEOTIDE SEQUENCE</scope>
</reference>
<proteinExistence type="predicted"/>
<dbReference type="AlphaFoldDB" id="A0A9W6ZLZ2"/>
<feature type="non-terminal residue" evidence="1">
    <location>
        <position position="1"/>
    </location>
</feature>